<protein>
    <submittedName>
        <fullName evidence="8">Hydrolase</fullName>
    </submittedName>
</protein>
<sequence length="203" mass="21039">MRLTRAFAAITAFAVSMTVLVATPGLAGADATSAQRQQAIQYVIKRAMSQQGVPFTYGGGDVNGPSLPPVSTERLQQPEQSATGLAAANPDPLFPGLVTPAAPSVPVAPRVPGFDASGLIVYAFAGAGIKMPRSSGEQYKVGRKILPSEALPGDLLFYGPDGTQSVSMFIGNGQMVGVSDTAVAVSPVRTTDMAPYLSRVIEW</sequence>
<evidence type="ECO:0000256" key="6">
    <source>
        <dbReference type="SAM" id="SignalP"/>
    </source>
</evidence>
<feature type="compositionally biased region" description="Polar residues" evidence="5">
    <location>
        <begin position="73"/>
        <end position="83"/>
    </location>
</feature>
<evidence type="ECO:0000313" key="8">
    <source>
        <dbReference type="EMBL" id="BBY47365.1"/>
    </source>
</evidence>
<accession>A0A7I7RUD5</accession>
<dbReference type="InterPro" id="IPR000064">
    <property type="entry name" value="NLP_P60_dom"/>
</dbReference>
<evidence type="ECO:0000256" key="4">
    <source>
        <dbReference type="ARBA" id="ARBA00022807"/>
    </source>
</evidence>
<evidence type="ECO:0000256" key="2">
    <source>
        <dbReference type="ARBA" id="ARBA00022670"/>
    </source>
</evidence>
<keyword evidence="6" id="KW-0732">Signal</keyword>
<gene>
    <name evidence="8" type="ORF">MARA_08330</name>
</gene>
<dbReference type="InterPro" id="IPR038765">
    <property type="entry name" value="Papain-like_cys_pep_sf"/>
</dbReference>
<feature type="domain" description="NlpC/P60" evidence="7">
    <location>
        <begin position="37"/>
        <end position="203"/>
    </location>
</feature>
<feature type="signal peptide" evidence="6">
    <location>
        <begin position="1"/>
        <end position="21"/>
    </location>
</feature>
<dbReference type="GO" id="GO:0008234">
    <property type="term" value="F:cysteine-type peptidase activity"/>
    <property type="evidence" value="ECO:0007669"/>
    <property type="project" value="UniProtKB-KW"/>
</dbReference>
<dbReference type="Gene3D" id="3.90.1720.10">
    <property type="entry name" value="endopeptidase domain like (from Nostoc punctiforme)"/>
    <property type="match status" value="1"/>
</dbReference>
<dbReference type="RefSeq" id="WP_163917309.1">
    <property type="nucleotide sequence ID" value="NZ_AP022593.1"/>
</dbReference>
<dbReference type="PANTHER" id="PTHR47359">
    <property type="entry name" value="PEPTIDOGLYCAN DL-ENDOPEPTIDASE CWLO"/>
    <property type="match status" value="1"/>
</dbReference>
<feature type="chain" id="PRO_5038753829" evidence="6">
    <location>
        <begin position="22"/>
        <end position="203"/>
    </location>
</feature>
<dbReference type="SUPFAM" id="SSF54001">
    <property type="entry name" value="Cysteine proteinases"/>
    <property type="match status" value="1"/>
</dbReference>
<evidence type="ECO:0000259" key="7">
    <source>
        <dbReference type="PROSITE" id="PS51935"/>
    </source>
</evidence>
<dbReference type="Pfam" id="PF00877">
    <property type="entry name" value="NLPC_P60"/>
    <property type="match status" value="1"/>
</dbReference>
<dbReference type="KEGG" id="marz:MARA_08330"/>
<keyword evidence="4" id="KW-0788">Thiol protease</keyword>
<keyword evidence="9" id="KW-1185">Reference proteome</keyword>
<keyword evidence="2" id="KW-0645">Protease</keyword>
<dbReference type="InterPro" id="IPR051794">
    <property type="entry name" value="PG_Endopeptidase_C40"/>
</dbReference>
<dbReference type="Proteomes" id="UP000467428">
    <property type="component" value="Chromosome"/>
</dbReference>
<dbReference type="PANTHER" id="PTHR47359:SF3">
    <property type="entry name" value="NLP_P60 DOMAIN-CONTAINING PROTEIN-RELATED"/>
    <property type="match status" value="1"/>
</dbReference>
<organism evidence="8 9">
    <name type="scientific">Mycolicibacterium arabiense</name>
    <dbReference type="NCBI Taxonomy" id="1286181"/>
    <lineage>
        <taxon>Bacteria</taxon>
        <taxon>Bacillati</taxon>
        <taxon>Actinomycetota</taxon>
        <taxon>Actinomycetes</taxon>
        <taxon>Mycobacteriales</taxon>
        <taxon>Mycobacteriaceae</taxon>
        <taxon>Mycolicibacterium</taxon>
    </lineage>
</organism>
<dbReference type="GO" id="GO:0006508">
    <property type="term" value="P:proteolysis"/>
    <property type="evidence" value="ECO:0007669"/>
    <property type="project" value="UniProtKB-KW"/>
</dbReference>
<reference evidence="8 9" key="1">
    <citation type="journal article" date="2019" name="Emerg. Microbes Infect.">
        <title>Comprehensive subspecies identification of 175 nontuberculous mycobacteria species based on 7547 genomic profiles.</title>
        <authorList>
            <person name="Matsumoto Y."/>
            <person name="Kinjo T."/>
            <person name="Motooka D."/>
            <person name="Nabeya D."/>
            <person name="Jung N."/>
            <person name="Uechi K."/>
            <person name="Horii T."/>
            <person name="Iida T."/>
            <person name="Fujita J."/>
            <person name="Nakamura S."/>
        </authorList>
    </citation>
    <scope>NUCLEOTIDE SEQUENCE [LARGE SCALE GENOMIC DNA]</scope>
    <source>
        <strain evidence="8 9">JCM 18538</strain>
    </source>
</reference>
<evidence type="ECO:0000313" key="9">
    <source>
        <dbReference type="Proteomes" id="UP000467428"/>
    </source>
</evidence>
<keyword evidence="3 8" id="KW-0378">Hydrolase</keyword>
<dbReference type="EMBL" id="AP022593">
    <property type="protein sequence ID" value="BBY47365.1"/>
    <property type="molecule type" value="Genomic_DNA"/>
</dbReference>
<dbReference type="PROSITE" id="PS51935">
    <property type="entry name" value="NLPC_P60"/>
    <property type="match status" value="1"/>
</dbReference>
<evidence type="ECO:0000256" key="5">
    <source>
        <dbReference type="SAM" id="MobiDB-lite"/>
    </source>
</evidence>
<feature type="region of interest" description="Disordered" evidence="5">
    <location>
        <begin position="58"/>
        <end position="86"/>
    </location>
</feature>
<name>A0A7I7RUD5_9MYCO</name>
<evidence type="ECO:0000256" key="3">
    <source>
        <dbReference type="ARBA" id="ARBA00022801"/>
    </source>
</evidence>
<geneLocation type="plasmid" evidence="9">
    <name>pjcm18538 dna</name>
</geneLocation>
<dbReference type="AlphaFoldDB" id="A0A7I7RUD5"/>
<evidence type="ECO:0000256" key="1">
    <source>
        <dbReference type="ARBA" id="ARBA00007074"/>
    </source>
</evidence>
<proteinExistence type="inferred from homology"/>
<comment type="similarity">
    <text evidence="1">Belongs to the peptidase C40 family.</text>
</comment>
<dbReference type="NCBIfam" id="NF033743">
    <property type="entry name" value="NlpC_inact_RipD"/>
    <property type="match status" value="1"/>
</dbReference>